<evidence type="ECO:0000256" key="7">
    <source>
        <dbReference type="ARBA" id="ARBA00031108"/>
    </source>
</evidence>
<gene>
    <name evidence="9" type="primary">pta</name>
    <name evidence="9" type="ORF">I6G95_01400</name>
    <name evidence="10" type="ORF">I6H48_02005</name>
</gene>
<evidence type="ECO:0000259" key="8">
    <source>
        <dbReference type="Pfam" id="PF01515"/>
    </source>
</evidence>
<dbReference type="InterPro" id="IPR042113">
    <property type="entry name" value="P_AcTrfase_dom1"/>
</dbReference>
<dbReference type="GO" id="GO:0008959">
    <property type="term" value="F:phosphate acetyltransferase activity"/>
    <property type="evidence" value="ECO:0007669"/>
    <property type="project" value="UniProtKB-EC"/>
</dbReference>
<keyword evidence="5 9" id="KW-0808">Transferase</keyword>
<evidence type="ECO:0000313" key="12">
    <source>
        <dbReference type="Proteomes" id="UP000595198"/>
    </source>
</evidence>
<proteinExistence type="predicted"/>
<sequence>MSDKNAQASTNNSAVLITSVDRADDLQDVITALSEALGGARCLHTVGGAHGATVDQVVLDPESALDTIVSAVEDDRAANEGVAVLTGSGNLDFDFRIATVAGAGVIVVAGGEGCHTEAAKARVRLALSSAAQRHSEVLAVVLTGEEAVEAAKTLDLDVPVVAVDDAEGLRKVVSREVTAVMTPQRFQWWLLQRAKTDKRHIVLPEGDDDRILEAADYLLREDICELTILGDPDAMKARAAELGFDIDAAHLWNPQTSEYVEQFAEQFAEMRKAKGVTLEQARETMQDISYFATMMIHNGLVDGMVSGAAHTTAHTIRPSLQIIKTKPSASTVSSLFLMVMDNSLWGFADCAVLPKPAPEQLGEIAVVSAETAASFGIDARVAMLSYSTGASGTGEDVDRVKAGLAKAKELAPDLAVDGPLQFDAAIDPSVAAKKMPDSSVAGKATVFVFPDLDAGNIGYKIAQRCGGALAIGPILQGLNKPVNDLSRGATVPDIINTVAITAIQAGGN</sequence>
<dbReference type="Proteomes" id="UP000595198">
    <property type="component" value="Chromosome"/>
</dbReference>
<dbReference type="Proteomes" id="UP000594774">
    <property type="component" value="Chromosome"/>
</dbReference>
<evidence type="ECO:0000256" key="3">
    <source>
        <dbReference type="ARBA" id="ARBA00012707"/>
    </source>
</evidence>
<dbReference type="NCBIfam" id="TIGR00651">
    <property type="entry name" value="pta"/>
    <property type="match status" value="1"/>
</dbReference>
<dbReference type="Gene3D" id="3.40.50.10750">
    <property type="entry name" value="Isocitrate/Isopropylmalate dehydrogenase-like"/>
    <property type="match status" value="1"/>
</dbReference>
<evidence type="ECO:0000256" key="1">
    <source>
        <dbReference type="ARBA" id="ARBA00000705"/>
    </source>
</evidence>
<evidence type="ECO:0000256" key="6">
    <source>
        <dbReference type="ARBA" id="ARBA00023315"/>
    </source>
</evidence>
<reference evidence="11 12" key="1">
    <citation type="submission" date="2020-12" db="EMBL/GenBank/DDBJ databases">
        <title>FDA dAtabase for Regulatory Grade micrObial Sequences (FDA-ARGOS): Supporting development and validation of Infectious Disease Dx tests.</title>
        <authorList>
            <person name="Sproer C."/>
            <person name="Gronow S."/>
            <person name="Severitt S."/>
            <person name="Schroder I."/>
            <person name="Tallon L."/>
            <person name="Sadzewicz L."/>
            <person name="Zhao X."/>
            <person name="Boylan J."/>
            <person name="Ott S."/>
            <person name="Bowen H."/>
            <person name="Vavikolanu K."/>
            <person name="Mehta A."/>
            <person name="Aluvathingal J."/>
            <person name="Nadendla S."/>
            <person name="Lowell S."/>
            <person name="Myers T."/>
            <person name="Yan Y."/>
            <person name="Sichtig H."/>
        </authorList>
    </citation>
    <scope>NUCLEOTIDE SEQUENCE [LARGE SCALE GENOMIC DNA]</scope>
    <source>
        <strain evidence="9 11">FDAARGOS_938</strain>
        <strain evidence="10 12">FDAARGOS_991</strain>
    </source>
</reference>
<evidence type="ECO:0000256" key="5">
    <source>
        <dbReference type="ARBA" id="ARBA00022679"/>
    </source>
</evidence>
<dbReference type="AlphaFoldDB" id="A0AB37GAL3"/>
<accession>A0AB37GAL3</accession>
<comment type="pathway">
    <text evidence="2">Metabolic intermediate biosynthesis; acetyl-CoA biosynthesis; acetyl-CoA from acetate: step 2/2.</text>
</comment>
<name>A0AB37GAL3_CORAY</name>
<dbReference type="Pfam" id="PF01515">
    <property type="entry name" value="PTA_PTB"/>
    <property type="match status" value="1"/>
</dbReference>
<dbReference type="PANTHER" id="PTHR43356:SF3">
    <property type="entry name" value="PHOSPHATE ACETYLTRANSFERASE"/>
    <property type="match status" value="1"/>
</dbReference>
<feature type="domain" description="Phosphate acetyl/butaryl transferase" evidence="8">
    <location>
        <begin position="189"/>
        <end position="502"/>
    </location>
</feature>
<dbReference type="InterPro" id="IPR050500">
    <property type="entry name" value="Phos_Acetyltrans/Butyryltrans"/>
</dbReference>
<dbReference type="EMBL" id="CP065628">
    <property type="protein sequence ID" value="QPR31165.1"/>
    <property type="molecule type" value="Genomic_DNA"/>
</dbReference>
<organism evidence="9 11">
    <name type="scientific">Corynebacterium amycolatum</name>
    <dbReference type="NCBI Taxonomy" id="43765"/>
    <lineage>
        <taxon>Bacteria</taxon>
        <taxon>Bacillati</taxon>
        <taxon>Actinomycetota</taxon>
        <taxon>Actinomycetes</taxon>
        <taxon>Mycobacteriales</taxon>
        <taxon>Corynebacteriaceae</taxon>
        <taxon>Corynebacterium</taxon>
    </lineage>
</organism>
<keyword evidence="12" id="KW-1185">Reference proteome</keyword>
<dbReference type="NCBIfam" id="NF004167">
    <property type="entry name" value="PRK05632.1"/>
    <property type="match status" value="1"/>
</dbReference>
<evidence type="ECO:0000313" key="9">
    <source>
        <dbReference type="EMBL" id="QPR31165.1"/>
    </source>
</evidence>
<evidence type="ECO:0000313" key="10">
    <source>
        <dbReference type="EMBL" id="QQB83042.1"/>
    </source>
</evidence>
<dbReference type="InterPro" id="IPR004614">
    <property type="entry name" value="P_AcTrfase"/>
</dbReference>
<keyword evidence="6 9" id="KW-0012">Acyltransferase</keyword>
<comment type="catalytic activity">
    <reaction evidence="1">
        <text>acetyl-CoA + phosphate = acetyl phosphate + CoA</text>
        <dbReference type="Rhea" id="RHEA:19521"/>
        <dbReference type="ChEBI" id="CHEBI:22191"/>
        <dbReference type="ChEBI" id="CHEBI:43474"/>
        <dbReference type="ChEBI" id="CHEBI:57287"/>
        <dbReference type="ChEBI" id="CHEBI:57288"/>
        <dbReference type="EC" id="2.3.1.8"/>
    </reaction>
</comment>
<dbReference type="NCBIfam" id="NF007233">
    <property type="entry name" value="PRK09653.1"/>
    <property type="match status" value="1"/>
</dbReference>
<protein>
    <recommendedName>
        <fullName evidence="4">Phosphate acetyltransferase</fullName>
        <ecNumber evidence="3">2.3.1.8</ecNumber>
    </recommendedName>
    <alternativeName>
        <fullName evidence="7">Phosphotransacetylase</fullName>
    </alternativeName>
</protein>
<dbReference type="SUPFAM" id="SSF53659">
    <property type="entry name" value="Isocitrate/Isopropylmalate dehydrogenase-like"/>
    <property type="match status" value="1"/>
</dbReference>
<dbReference type="PANTHER" id="PTHR43356">
    <property type="entry name" value="PHOSPHATE ACETYLTRANSFERASE"/>
    <property type="match status" value="1"/>
</dbReference>
<evidence type="ECO:0000256" key="2">
    <source>
        <dbReference type="ARBA" id="ARBA00004989"/>
    </source>
</evidence>
<dbReference type="InterPro" id="IPR002505">
    <property type="entry name" value="PTA_PTB"/>
</dbReference>
<dbReference type="EC" id="2.3.1.8" evidence="3"/>
<dbReference type="InterPro" id="IPR042112">
    <property type="entry name" value="P_AcTrfase_dom2"/>
</dbReference>
<dbReference type="Gene3D" id="3.40.50.10950">
    <property type="match status" value="1"/>
</dbReference>
<evidence type="ECO:0000256" key="4">
    <source>
        <dbReference type="ARBA" id="ARBA00021528"/>
    </source>
</evidence>
<evidence type="ECO:0000313" key="11">
    <source>
        <dbReference type="Proteomes" id="UP000594774"/>
    </source>
</evidence>
<dbReference type="EMBL" id="CP066023">
    <property type="protein sequence ID" value="QQB83042.1"/>
    <property type="molecule type" value="Genomic_DNA"/>
</dbReference>